<evidence type="ECO:0000256" key="1">
    <source>
        <dbReference type="SAM" id="MobiDB-lite"/>
    </source>
</evidence>
<dbReference type="InterPro" id="IPR021241">
    <property type="entry name" value="CsiV"/>
</dbReference>
<dbReference type="EMBL" id="FOHK01000008">
    <property type="protein sequence ID" value="SET46145.1"/>
    <property type="molecule type" value="Genomic_DNA"/>
</dbReference>
<evidence type="ECO:0000313" key="3">
    <source>
        <dbReference type="EMBL" id="SET46145.1"/>
    </source>
</evidence>
<reference evidence="3 4" key="1">
    <citation type="submission" date="2016-10" db="EMBL/GenBank/DDBJ databases">
        <authorList>
            <person name="de Groot N.N."/>
        </authorList>
    </citation>
    <scope>NUCLEOTIDE SEQUENCE [LARGE SCALE GENOMIC DNA]</scope>
    <source>
        <strain evidence="3 4">DSM 19706</strain>
    </source>
</reference>
<dbReference type="Proteomes" id="UP000199308">
    <property type="component" value="Unassembled WGS sequence"/>
</dbReference>
<feature type="region of interest" description="Disordered" evidence="1">
    <location>
        <begin position="481"/>
        <end position="503"/>
    </location>
</feature>
<evidence type="ECO:0000313" key="4">
    <source>
        <dbReference type="Proteomes" id="UP000199308"/>
    </source>
</evidence>
<evidence type="ECO:0000256" key="2">
    <source>
        <dbReference type="SAM" id="SignalP"/>
    </source>
</evidence>
<dbReference type="Pfam" id="PF10972">
    <property type="entry name" value="CsiV"/>
    <property type="match status" value="1"/>
</dbReference>
<feature type="region of interest" description="Disordered" evidence="1">
    <location>
        <begin position="139"/>
        <end position="175"/>
    </location>
</feature>
<feature type="chain" id="PRO_5011663624" evidence="2">
    <location>
        <begin position="20"/>
        <end position="503"/>
    </location>
</feature>
<keyword evidence="2" id="KW-0732">Signal</keyword>
<feature type="compositionally biased region" description="Basic and acidic residues" evidence="1">
    <location>
        <begin position="494"/>
        <end position="503"/>
    </location>
</feature>
<organism evidence="3 4">
    <name type="scientific">Thalassotalea agarivorans</name>
    <name type="common">Thalassomonas agarivorans</name>
    <dbReference type="NCBI Taxonomy" id="349064"/>
    <lineage>
        <taxon>Bacteria</taxon>
        <taxon>Pseudomonadati</taxon>
        <taxon>Pseudomonadota</taxon>
        <taxon>Gammaproteobacteria</taxon>
        <taxon>Alteromonadales</taxon>
        <taxon>Colwelliaceae</taxon>
        <taxon>Thalassotalea</taxon>
    </lineage>
</organism>
<dbReference type="STRING" id="349064.SAMN05660429_01844"/>
<sequence>MKIKPIVALLSMLSVSTIANEQEKDELALQDRWFEVEVILFSQLQVDTKEHFPNEQELPPLPSYDDTQDLLSEFIIAHNNYEQAKLAAEESTEQSLDATAVPQAFVNVCVTEQDSELETPDESAITTADKTEVIASNGDTMQGSIVSGPSDISAAQQGDESADTPLEKDETLDQQETVEVVKTEEELAFDALAESLQQSPENMPLTLGFDGETSVHCQQPYIVAKAELQLNDVVTKLKNSKNFKPLLHVAWREKPQLPELATAFRLYAGDNQVAQYQKVHDAVFGVEESDDENVDGSELNAEDTNQQTTELADAEQAQMADPFGDFVTVEPTTSAAIDETYEEPNPLAQQIAYIVDQIDEIDESSKTLLLNQLDKPSLIKREFQISDTDEDVATVTLPLPTHPWEVDGLFRVHLDHYLYITADFNVLSQSYGALVDKTLEPEQEIAFKSLRMQQNRRVRSGEIHYFDHPYMGMIVQIRKFEPPVEASDEEEDAEATKEETNNG</sequence>
<proteinExistence type="predicted"/>
<keyword evidence="4" id="KW-1185">Reference proteome</keyword>
<protein>
    <submittedName>
        <fullName evidence="3">Peptidoglycan-binding protein, CsiV</fullName>
    </submittedName>
</protein>
<gene>
    <name evidence="3" type="ORF">SAMN05660429_01844</name>
</gene>
<accession>A0A1I0ELQ8</accession>
<feature type="signal peptide" evidence="2">
    <location>
        <begin position="1"/>
        <end position="19"/>
    </location>
</feature>
<dbReference type="OrthoDB" id="5566524at2"/>
<dbReference type="AlphaFoldDB" id="A0A1I0ELQ8"/>
<dbReference type="RefSeq" id="WP_143047949.1">
    <property type="nucleotide sequence ID" value="NZ_AP027363.1"/>
</dbReference>
<name>A0A1I0ELQ8_THASX</name>